<keyword evidence="5" id="KW-1185">Reference proteome</keyword>
<evidence type="ECO:0000256" key="2">
    <source>
        <dbReference type="SAM" id="Phobius"/>
    </source>
</evidence>
<organism evidence="4 5">
    <name type="scientific">Ensifer adhaerens</name>
    <name type="common">Sinorhizobium morelense</name>
    <dbReference type="NCBI Taxonomy" id="106592"/>
    <lineage>
        <taxon>Bacteria</taxon>
        <taxon>Pseudomonadati</taxon>
        <taxon>Pseudomonadota</taxon>
        <taxon>Alphaproteobacteria</taxon>
        <taxon>Hyphomicrobiales</taxon>
        <taxon>Rhizobiaceae</taxon>
        <taxon>Sinorhizobium/Ensifer group</taxon>
        <taxon>Ensifer</taxon>
    </lineage>
</organism>
<keyword evidence="2" id="KW-0812">Transmembrane</keyword>
<keyword evidence="2" id="KW-1133">Transmembrane helix</keyword>
<name>A0ABY8HGV6_ENSAD</name>
<dbReference type="Proteomes" id="UP001214094">
    <property type="component" value="Chromosome"/>
</dbReference>
<evidence type="ECO:0000259" key="3">
    <source>
        <dbReference type="PROSITE" id="PS50056"/>
    </source>
</evidence>
<dbReference type="InterPro" id="IPR016130">
    <property type="entry name" value="Tyr_Pase_AS"/>
</dbReference>
<dbReference type="PANTHER" id="PTHR31126">
    <property type="entry name" value="TYROSINE-PROTEIN PHOSPHATASE"/>
    <property type="match status" value="1"/>
</dbReference>
<keyword evidence="2" id="KW-0472">Membrane</keyword>
<evidence type="ECO:0000313" key="4">
    <source>
        <dbReference type="EMBL" id="WFP90704.1"/>
    </source>
</evidence>
<dbReference type="CDD" id="cd14529">
    <property type="entry name" value="TpbA-like"/>
    <property type="match status" value="1"/>
</dbReference>
<dbReference type="Pfam" id="PF22741">
    <property type="entry name" value="PTP-NADK"/>
    <property type="match status" value="1"/>
</dbReference>
<evidence type="ECO:0000256" key="1">
    <source>
        <dbReference type="ARBA" id="ARBA00009580"/>
    </source>
</evidence>
<proteinExistence type="inferred from homology"/>
<dbReference type="RefSeq" id="WP_051659676.1">
    <property type="nucleotide sequence ID" value="NZ_CP015880.1"/>
</dbReference>
<feature type="domain" description="Tyrosine specific protein phosphatases" evidence="3">
    <location>
        <begin position="127"/>
        <end position="147"/>
    </location>
</feature>
<reference evidence="4 5" key="1">
    <citation type="submission" date="2023-03" db="EMBL/GenBank/DDBJ databases">
        <title>Comparative genome and transcriptome analysis combination mining strategies for increasing vitamin B12 production of Ensifer adhaerens strain.</title>
        <authorList>
            <person name="Yongheng L."/>
        </authorList>
    </citation>
    <scope>NUCLEOTIDE SEQUENCE [LARGE SCALE GENOMIC DNA]</scope>
    <source>
        <strain evidence="4 5">Casida A-T305</strain>
    </source>
</reference>
<feature type="transmembrane region" description="Helical" evidence="2">
    <location>
        <begin position="12"/>
        <end position="33"/>
    </location>
</feature>
<dbReference type="InterPro" id="IPR055214">
    <property type="entry name" value="PTP-NADK"/>
</dbReference>
<accession>A0ABY8HGV6</accession>
<dbReference type="GeneID" id="29518622"/>
<dbReference type="InterPro" id="IPR000387">
    <property type="entry name" value="Tyr_Pase_dom"/>
</dbReference>
<gene>
    <name evidence="4" type="ORF">P4B07_19500</name>
</gene>
<comment type="similarity">
    <text evidence="1">Belongs to the protein-tyrosine phosphatase family.</text>
</comment>
<dbReference type="InterPro" id="IPR029021">
    <property type="entry name" value="Prot-tyrosine_phosphatase-like"/>
</dbReference>
<evidence type="ECO:0000313" key="5">
    <source>
        <dbReference type="Proteomes" id="UP001214094"/>
    </source>
</evidence>
<protein>
    <submittedName>
        <fullName evidence="4">Dual specificity protein phosphatase family protein</fullName>
    </submittedName>
</protein>
<sequence>MAFARFPSAKRLLKRLAVGTAALVAALVIYLVGLQWTGNFHTLVAGEVYRSAQPTPEAIAAYSKAYGIRTILNLRGEKPDERWYRDEVAAAERNGIRLINFPMSASAEIDRKETDALMAILRDAPKPLLIHCKAGADRTGLVSTIYLQQIAGVDEETAEWQLSPLYGHVAIPYLSGTFAMDETWEALEKSFGLSS</sequence>
<dbReference type="SUPFAM" id="SSF52799">
    <property type="entry name" value="(Phosphotyrosine protein) phosphatases II"/>
    <property type="match status" value="1"/>
</dbReference>
<dbReference type="EMBL" id="CP121308">
    <property type="protein sequence ID" value="WFP90704.1"/>
    <property type="molecule type" value="Genomic_DNA"/>
</dbReference>
<dbReference type="PROSITE" id="PS50056">
    <property type="entry name" value="TYR_PHOSPHATASE_2"/>
    <property type="match status" value="1"/>
</dbReference>
<dbReference type="PANTHER" id="PTHR31126:SF72">
    <property type="entry name" value="DUAL SPECIFICITY PROTEIN PHOSPHATASE TPBA"/>
    <property type="match status" value="1"/>
</dbReference>
<dbReference type="Gene3D" id="3.90.190.10">
    <property type="entry name" value="Protein tyrosine phosphatase superfamily"/>
    <property type="match status" value="1"/>
</dbReference>
<dbReference type="PROSITE" id="PS00383">
    <property type="entry name" value="TYR_PHOSPHATASE_1"/>
    <property type="match status" value="1"/>
</dbReference>